<accession>A0ABT8YRT7</accession>
<dbReference type="PANTHER" id="PTHR43176:SF3">
    <property type="entry name" value="3-HYDROXYISOBUTYRYL-COA HYDROLASE, MITOCHONDRIAL"/>
    <property type="match status" value="1"/>
</dbReference>
<dbReference type="Gene3D" id="3.90.226.10">
    <property type="entry name" value="2-enoyl-CoA Hydratase, Chain A, domain 1"/>
    <property type="match status" value="1"/>
</dbReference>
<dbReference type="InterPro" id="IPR045004">
    <property type="entry name" value="ECH_dom"/>
</dbReference>
<dbReference type="InterPro" id="IPR029045">
    <property type="entry name" value="ClpP/crotonase-like_dom_sf"/>
</dbReference>
<comment type="caution">
    <text evidence="5">The sequence shown here is derived from an EMBL/GenBank/DDBJ whole genome shotgun (WGS) entry which is preliminary data.</text>
</comment>
<dbReference type="CDD" id="cd06558">
    <property type="entry name" value="crotonase-like"/>
    <property type="match status" value="1"/>
</dbReference>
<dbReference type="InterPro" id="IPR032259">
    <property type="entry name" value="HIBYL-CoA-H"/>
</dbReference>
<protein>
    <recommendedName>
        <fullName evidence="2">3-hydroxyisobutyryl-CoA hydrolase</fullName>
        <ecNumber evidence="2">3.1.2.4</ecNumber>
    </recommendedName>
</protein>
<gene>
    <name evidence="5" type="ORF">Q4481_20770</name>
</gene>
<evidence type="ECO:0000256" key="1">
    <source>
        <dbReference type="ARBA" id="ARBA00001709"/>
    </source>
</evidence>
<keyword evidence="6" id="KW-1185">Reference proteome</keyword>
<dbReference type="NCBIfam" id="NF004127">
    <property type="entry name" value="PRK05617.1"/>
    <property type="match status" value="1"/>
</dbReference>
<dbReference type="EMBL" id="JAUOZU010000017">
    <property type="protein sequence ID" value="MDO6966393.1"/>
    <property type="molecule type" value="Genomic_DNA"/>
</dbReference>
<proteinExistence type="predicted"/>
<dbReference type="Pfam" id="PF16113">
    <property type="entry name" value="ECH_2"/>
    <property type="match status" value="1"/>
</dbReference>
<comment type="catalytic activity">
    <reaction evidence="1">
        <text>3-hydroxy-2-methylpropanoyl-CoA + H2O = 3-hydroxy-2-methylpropanoate + CoA + H(+)</text>
        <dbReference type="Rhea" id="RHEA:20888"/>
        <dbReference type="ChEBI" id="CHEBI:11805"/>
        <dbReference type="ChEBI" id="CHEBI:15377"/>
        <dbReference type="ChEBI" id="CHEBI:15378"/>
        <dbReference type="ChEBI" id="CHEBI:57287"/>
        <dbReference type="ChEBI" id="CHEBI:57340"/>
        <dbReference type="EC" id="3.1.2.4"/>
    </reaction>
</comment>
<evidence type="ECO:0000256" key="3">
    <source>
        <dbReference type="ARBA" id="ARBA00022801"/>
    </source>
</evidence>
<feature type="domain" description="Enoyl-CoA hydratase/isomerase" evidence="4">
    <location>
        <begin position="20"/>
        <end position="346"/>
    </location>
</feature>
<keyword evidence="3" id="KW-0378">Hydrolase</keyword>
<sequence>MTDLTNNEAEVLVERRGALGILTLNRPRALNSLTLGMVRIIDAALDDFAADPAIAAVLLQGAGDRGLCAGGDIRMVHDSGKAGDGMGETFWREEYRLNARIAHYAKPYIAIMDGITMGGGVGLSAHGSHRITTERLRLAMPETGIGFFPDVGATWLLAHAPGELGTYLGLTGAIVGAADAILANLADVAVESTRLPELIAALAALSAGADAEAVTSVIAEHRFETSAPSLAAHRSVIDRAFAHDTVEAIFEALAGEGGDFAAQTLQTLKSKSPTALMIALRMLREARASQDLETCLNREFAGAAMILTLADFYEGVRAAVIDKDRNPRWSPASLAEVAASDLERFFRPHKAPPFGAI</sequence>
<evidence type="ECO:0000313" key="5">
    <source>
        <dbReference type="EMBL" id="MDO6966393.1"/>
    </source>
</evidence>
<organism evidence="5 6">
    <name type="scientific">Rhizobium alvei</name>
    <dbReference type="NCBI Taxonomy" id="1132659"/>
    <lineage>
        <taxon>Bacteria</taxon>
        <taxon>Pseudomonadati</taxon>
        <taxon>Pseudomonadota</taxon>
        <taxon>Alphaproteobacteria</taxon>
        <taxon>Hyphomicrobiales</taxon>
        <taxon>Rhizobiaceae</taxon>
        <taxon>Rhizobium/Agrobacterium group</taxon>
        <taxon>Rhizobium</taxon>
    </lineage>
</organism>
<dbReference type="EC" id="3.1.2.4" evidence="2"/>
<evidence type="ECO:0000259" key="4">
    <source>
        <dbReference type="Pfam" id="PF16113"/>
    </source>
</evidence>
<dbReference type="PANTHER" id="PTHR43176">
    <property type="entry name" value="3-HYDROXYISOBUTYRYL-COA HYDROLASE-RELATED"/>
    <property type="match status" value="1"/>
</dbReference>
<evidence type="ECO:0000256" key="2">
    <source>
        <dbReference type="ARBA" id="ARBA00011915"/>
    </source>
</evidence>
<dbReference type="RefSeq" id="WP_304378314.1">
    <property type="nucleotide sequence ID" value="NZ_JAUOZU010000017.1"/>
</dbReference>
<name>A0ABT8YRT7_9HYPH</name>
<reference evidence="5" key="1">
    <citation type="journal article" date="2015" name="Int. J. Syst. Evol. Microbiol.">
        <title>Rhizobium alvei sp. nov., isolated from a freshwater river.</title>
        <authorList>
            <person name="Sheu S.Y."/>
            <person name="Huang H.W."/>
            <person name="Young C.C."/>
            <person name="Chen W.M."/>
        </authorList>
    </citation>
    <scope>NUCLEOTIDE SEQUENCE</scope>
    <source>
        <strain evidence="5">TNR-22</strain>
    </source>
</reference>
<reference evidence="5" key="2">
    <citation type="submission" date="2023-07" db="EMBL/GenBank/DDBJ databases">
        <authorList>
            <person name="Shen H."/>
        </authorList>
    </citation>
    <scope>NUCLEOTIDE SEQUENCE</scope>
    <source>
        <strain evidence="5">TNR-22</strain>
    </source>
</reference>
<evidence type="ECO:0000313" key="6">
    <source>
        <dbReference type="Proteomes" id="UP001174932"/>
    </source>
</evidence>
<dbReference type="SUPFAM" id="SSF52096">
    <property type="entry name" value="ClpP/crotonase"/>
    <property type="match status" value="1"/>
</dbReference>
<dbReference type="Proteomes" id="UP001174932">
    <property type="component" value="Unassembled WGS sequence"/>
</dbReference>